<dbReference type="AlphaFoldDB" id="A0A495WQW4"/>
<reference evidence="1 2" key="1">
    <citation type="submission" date="2018-10" db="EMBL/GenBank/DDBJ databases">
        <title>Genomic Encyclopedia of Type Strains, Phase IV (KMG-IV): sequencing the most valuable type-strain genomes for metagenomic binning, comparative biology and taxonomic classification.</title>
        <authorList>
            <person name="Goeker M."/>
        </authorList>
    </citation>
    <scope>NUCLEOTIDE SEQUENCE [LARGE SCALE GENOMIC DNA]</scope>
    <source>
        <strain evidence="1 2">DSM 23841</strain>
    </source>
</reference>
<proteinExistence type="predicted"/>
<accession>A0A495WQW4</accession>
<dbReference type="Proteomes" id="UP000270626">
    <property type="component" value="Unassembled WGS sequence"/>
</dbReference>
<dbReference type="OrthoDB" id="9182007at2"/>
<keyword evidence="2" id="KW-1185">Reference proteome</keyword>
<evidence type="ECO:0000313" key="2">
    <source>
        <dbReference type="Proteomes" id="UP000270626"/>
    </source>
</evidence>
<organism evidence="1 2">
    <name type="scientific">Azonexus fungiphilus</name>
    <dbReference type="NCBI Taxonomy" id="146940"/>
    <lineage>
        <taxon>Bacteria</taxon>
        <taxon>Pseudomonadati</taxon>
        <taxon>Pseudomonadota</taxon>
        <taxon>Betaproteobacteria</taxon>
        <taxon>Rhodocyclales</taxon>
        <taxon>Azonexaceae</taxon>
        <taxon>Azonexus</taxon>
    </lineage>
</organism>
<comment type="caution">
    <text evidence="1">The sequence shown here is derived from an EMBL/GenBank/DDBJ whole genome shotgun (WGS) entry which is preliminary data.</text>
</comment>
<dbReference type="EMBL" id="RBXP01000001">
    <property type="protein sequence ID" value="RKT62953.1"/>
    <property type="molecule type" value="Genomic_DNA"/>
</dbReference>
<dbReference type="RefSeq" id="WP_121456446.1">
    <property type="nucleotide sequence ID" value="NZ_JAANMQ010000008.1"/>
</dbReference>
<sequence>MVATQRKQPRSRSIARPRVEYVAAVRYPDGRRDLFHVRNADNLADAREMVLFEVGDVRSLLIAERH</sequence>
<gene>
    <name evidence="1" type="ORF">DFR40_0002</name>
</gene>
<name>A0A495WQW4_9RHOO</name>
<evidence type="ECO:0000313" key="1">
    <source>
        <dbReference type="EMBL" id="RKT62953.1"/>
    </source>
</evidence>
<protein>
    <submittedName>
        <fullName evidence="1">Uncharacterized protein</fullName>
    </submittedName>
</protein>